<evidence type="ECO:0000256" key="5">
    <source>
        <dbReference type="ARBA" id="ARBA00023004"/>
    </source>
</evidence>
<gene>
    <name evidence="9" type="ORF">M3P21_02840</name>
</gene>
<evidence type="ECO:0000313" key="10">
    <source>
        <dbReference type="Proteomes" id="UP001203880"/>
    </source>
</evidence>
<dbReference type="SUPFAM" id="SSF46626">
    <property type="entry name" value="Cytochrome c"/>
    <property type="match status" value="2"/>
</dbReference>
<name>A0ABT0PXY4_9RHOB</name>
<keyword evidence="2 6" id="KW-0349">Heme</keyword>
<keyword evidence="5 6" id="KW-0408">Iron</keyword>
<feature type="signal peptide" evidence="7">
    <location>
        <begin position="1"/>
        <end position="29"/>
    </location>
</feature>
<feature type="domain" description="Cytochrome c" evidence="8">
    <location>
        <begin position="26"/>
        <end position="113"/>
    </location>
</feature>
<keyword evidence="7" id="KW-0732">Signal</keyword>
<protein>
    <submittedName>
        <fullName evidence="9">C-type cytochrome</fullName>
    </submittedName>
</protein>
<dbReference type="PANTHER" id="PTHR33751">
    <property type="entry name" value="CBB3-TYPE CYTOCHROME C OXIDASE SUBUNIT FIXP"/>
    <property type="match status" value="1"/>
</dbReference>
<feature type="chain" id="PRO_5046349083" evidence="7">
    <location>
        <begin position="30"/>
        <end position="221"/>
    </location>
</feature>
<dbReference type="InterPro" id="IPR036909">
    <property type="entry name" value="Cyt_c-like_dom_sf"/>
</dbReference>
<dbReference type="Gene3D" id="1.10.760.10">
    <property type="entry name" value="Cytochrome c-like domain"/>
    <property type="match status" value="2"/>
</dbReference>
<evidence type="ECO:0000256" key="1">
    <source>
        <dbReference type="ARBA" id="ARBA00022448"/>
    </source>
</evidence>
<keyword evidence="4" id="KW-0249">Electron transport</keyword>
<dbReference type="PANTHER" id="PTHR33751:SF9">
    <property type="entry name" value="CYTOCHROME C4"/>
    <property type="match status" value="1"/>
</dbReference>
<dbReference type="Proteomes" id="UP001203880">
    <property type="component" value="Unassembled WGS sequence"/>
</dbReference>
<sequence length="221" mass="23474">MNNKSNYLRAAVSSIAVAGATILPGLAAASGADLYEENCSACHLENGAGDVDLMSPSIAGLDQEYILRQYSNVTTGIRVFTEDEAMAQGMVEIMAELSADDMNEISAYVAAMPIVAIEQEVGPIGFPDRGLYNNCSSCHGAKGQGASGLGAPRLAAQHSWYLKDQLMKFRDGTRGSHPDDTHGIQMRDMAVAIASDEDVDTIVNYIANFEPPSKDSNANAH</sequence>
<evidence type="ECO:0000256" key="7">
    <source>
        <dbReference type="SAM" id="SignalP"/>
    </source>
</evidence>
<feature type="domain" description="Cytochrome c" evidence="8">
    <location>
        <begin position="117"/>
        <end position="210"/>
    </location>
</feature>
<keyword evidence="10" id="KW-1185">Reference proteome</keyword>
<dbReference type="RefSeq" id="WP_249706626.1">
    <property type="nucleotide sequence ID" value="NZ_JAMFMB010000002.1"/>
</dbReference>
<evidence type="ECO:0000256" key="6">
    <source>
        <dbReference type="PROSITE-ProRule" id="PRU00433"/>
    </source>
</evidence>
<evidence type="ECO:0000256" key="2">
    <source>
        <dbReference type="ARBA" id="ARBA00022617"/>
    </source>
</evidence>
<accession>A0ABT0PXY4</accession>
<dbReference type="InterPro" id="IPR050597">
    <property type="entry name" value="Cytochrome_c_Oxidase_Subunit"/>
</dbReference>
<dbReference type="EMBL" id="JAMFMB010000002">
    <property type="protein sequence ID" value="MCL6282455.1"/>
    <property type="molecule type" value="Genomic_DNA"/>
</dbReference>
<evidence type="ECO:0000256" key="4">
    <source>
        <dbReference type="ARBA" id="ARBA00022982"/>
    </source>
</evidence>
<organism evidence="9 10">
    <name type="scientific">Ruegeria spongiae</name>
    <dbReference type="NCBI Taxonomy" id="2942209"/>
    <lineage>
        <taxon>Bacteria</taxon>
        <taxon>Pseudomonadati</taxon>
        <taxon>Pseudomonadota</taxon>
        <taxon>Alphaproteobacteria</taxon>
        <taxon>Rhodobacterales</taxon>
        <taxon>Roseobacteraceae</taxon>
        <taxon>Ruegeria</taxon>
    </lineage>
</organism>
<evidence type="ECO:0000259" key="8">
    <source>
        <dbReference type="PROSITE" id="PS51007"/>
    </source>
</evidence>
<comment type="caution">
    <text evidence="9">The sequence shown here is derived from an EMBL/GenBank/DDBJ whole genome shotgun (WGS) entry which is preliminary data.</text>
</comment>
<evidence type="ECO:0000313" key="9">
    <source>
        <dbReference type="EMBL" id="MCL6282455.1"/>
    </source>
</evidence>
<proteinExistence type="predicted"/>
<keyword evidence="1" id="KW-0813">Transport</keyword>
<evidence type="ECO:0000256" key="3">
    <source>
        <dbReference type="ARBA" id="ARBA00022723"/>
    </source>
</evidence>
<keyword evidence="3 6" id="KW-0479">Metal-binding</keyword>
<dbReference type="PROSITE" id="PS51007">
    <property type="entry name" value="CYTC"/>
    <property type="match status" value="2"/>
</dbReference>
<dbReference type="Pfam" id="PF00034">
    <property type="entry name" value="Cytochrom_C"/>
    <property type="match status" value="2"/>
</dbReference>
<dbReference type="InterPro" id="IPR009056">
    <property type="entry name" value="Cyt_c-like_dom"/>
</dbReference>
<reference evidence="9" key="1">
    <citation type="submission" date="2022-05" db="EMBL/GenBank/DDBJ databases">
        <authorList>
            <person name="Park J.-S."/>
        </authorList>
    </citation>
    <scope>NUCLEOTIDE SEQUENCE</scope>
    <source>
        <strain evidence="9">2012CJ41-6</strain>
    </source>
</reference>